<name>A0A327ZP17_9STAP</name>
<dbReference type="Proteomes" id="UP000249808">
    <property type="component" value="Unassembled WGS sequence"/>
</dbReference>
<dbReference type="CDD" id="cd07377">
    <property type="entry name" value="WHTH_GntR"/>
    <property type="match status" value="1"/>
</dbReference>
<evidence type="ECO:0000256" key="3">
    <source>
        <dbReference type="ARBA" id="ARBA00023163"/>
    </source>
</evidence>
<dbReference type="SMART" id="SM00345">
    <property type="entry name" value="HTH_GNTR"/>
    <property type="match status" value="1"/>
</dbReference>
<organism evidence="5 6">
    <name type="scientific">Macrococcus epidermidis</name>
    <dbReference type="NCBI Taxonomy" id="1902580"/>
    <lineage>
        <taxon>Bacteria</taxon>
        <taxon>Bacillati</taxon>
        <taxon>Bacillota</taxon>
        <taxon>Bacilli</taxon>
        <taxon>Bacillales</taxon>
        <taxon>Staphylococcaceae</taxon>
        <taxon>Macrococcus</taxon>
    </lineage>
</organism>
<evidence type="ECO:0000256" key="2">
    <source>
        <dbReference type="ARBA" id="ARBA00023125"/>
    </source>
</evidence>
<dbReference type="EMBL" id="PZJH01000006">
    <property type="protein sequence ID" value="RAK44062.1"/>
    <property type="molecule type" value="Genomic_DNA"/>
</dbReference>
<accession>A0A327ZP17</accession>
<dbReference type="GO" id="GO:0003677">
    <property type="term" value="F:DNA binding"/>
    <property type="evidence" value="ECO:0007669"/>
    <property type="project" value="UniProtKB-KW"/>
</dbReference>
<dbReference type="InterPro" id="IPR000524">
    <property type="entry name" value="Tscrpt_reg_HTH_GntR"/>
</dbReference>
<evidence type="ECO:0000256" key="1">
    <source>
        <dbReference type="ARBA" id="ARBA00023015"/>
    </source>
</evidence>
<protein>
    <submittedName>
        <fullName evidence="5">FadR family transcriptional regulator</fullName>
    </submittedName>
</protein>
<feature type="domain" description="HTH gntR-type" evidence="4">
    <location>
        <begin position="7"/>
        <end position="75"/>
    </location>
</feature>
<evidence type="ECO:0000313" key="6">
    <source>
        <dbReference type="Proteomes" id="UP000249808"/>
    </source>
</evidence>
<dbReference type="RefSeq" id="WP_111716849.1">
    <property type="nucleotide sequence ID" value="NZ_CP073819.1"/>
</dbReference>
<dbReference type="GO" id="GO:0003700">
    <property type="term" value="F:DNA-binding transcription factor activity"/>
    <property type="evidence" value="ECO:0007669"/>
    <property type="project" value="InterPro"/>
</dbReference>
<dbReference type="Gene3D" id="1.10.10.10">
    <property type="entry name" value="Winged helix-like DNA-binding domain superfamily/Winged helix DNA-binding domain"/>
    <property type="match status" value="1"/>
</dbReference>
<dbReference type="InterPro" id="IPR011711">
    <property type="entry name" value="GntR_C"/>
</dbReference>
<keyword evidence="1" id="KW-0805">Transcription regulation</keyword>
<dbReference type="PANTHER" id="PTHR43537:SF5">
    <property type="entry name" value="UXU OPERON TRANSCRIPTIONAL REGULATOR"/>
    <property type="match status" value="1"/>
</dbReference>
<evidence type="ECO:0000313" key="5">
    <source>
        <dbReference type="EMBL" id="RAK44062.1"/>
    </source>
</evidence>
<proteinExistence type="predicted"/>
<dbReference type="Gene3D" id="1.20.120.530">
    <property type="entry name" value="GntR ligand-binding domain-like"/>
    <property type="match status" value="1"/>
</dbReference>
<dbReference type="InterPro" id="IPR008920">
    <property type="entry name" value="TF_FadR/GntR_C"/>
</dbReference>
<dbReference type="Pfam" id="PF00392">
    <property type="entry name" value="GntR"/>
    <property type="match status" value="1"/>
</dbReference>
<gene>
    <name evidence="5" type="ORF">BHU61_10980</name>
</gene>
<dbReference type="InterPro" id="IPR036388">
    <property type="entry name" value="WH-like_DNA-bd_sf"/>
</dbReference>
<dbReference type="AlphaFoldDB" id="A0A327ZP17"/>
<comment type="caution">
    <text evidence="5">The sequence shown here is derived from an EMBL/GenBank/DDBJ whole genome shotgun (WGS) entry which is preliminary data.</text>
</comment>
<dbReference type="SMART" id="SM00895">
    <property type="entry name" value="FCD"/>
    <property type="match status" value="1"/>
</dbReference>
<dbReference type="SUPFAM" id="SSF46785">
    <property type="entry name" value="Winged helix' DNA-binding domain"/>
    <property type="match status" value="1"/>
</dbReference>
<dbReference type="PROSITE" id="PS50949">
    <property type="entry name" value="HTH_GNTR"/>
    <property type="match status" value="1"/>
</dbReference>
<keyword evidence="3" id="KW-0804">Transcription</keyword>
<sequence length="233" mass="26998">MVRIEKKKLYEEIADRIIMQIKEGEFEIDEKLPSIQKLAQDYGVGQASIREALNALRVMELVEIRHGEGTFVKHIKPKVFSKEMSVYTKKDIIDLLEVRKIIEVGAAGRAAVKHSEKDLQNIKDALEQMKLAVHNKAIGEQSDFAFHLAIAKATKNELLAQLLVEVSDKVKTTMKETRKIWIYTETKSIEKLYKEHLEIYEAIKQKDIKLSEEKMLKHLEEVEYVLLEHLETK</sequence>
<evidence type="ECO:0000259" key="4">
    <source>
        <dbReference type="PROSITE" id="PS50949"/>
    </source>
</evidence>
<dbReference type="Pfam" id="PF07729">
    <property type="entry name" value="FCD"/>
    <property type="match status" value="1"/>
</dbReference>
<reference evidence="5 6" key="1">
    <citation type="journal article" date="2018" name="Front. Microbiol.">
        <title>Description and Comparative Genomics of Macrococcus caseolyticus subsp. hominis subsp. nov., Macrococcus goetzii sp. nov., Macrococcus epidermidis sp. nov., and Macrococcus bohemicus sp. nov., Novel Macrococci From Human Clinical Material With Virulence Potential and Suspected Uptake of Foreign DNA by Natural Transformation.</title>
        <authorList>
            <person name="Maslanova I."/>
            <person name="Wertheimer Z."/>
            <person name="Sedlacek I."/>
            <person name="Svec P."/>
            <person name="Indrakova A."/>
            <person name="Kovarovic V."/>
            <person name="Schumann P."/>
            <person name="Sproer C."/>
            <person name="Kralova S."/>
            <person name="Sedo O."/>
            <person name="Kristofova L."/>
            <person name="Vrbovska V."/>
            <person name="Fuzik T."/>
            <person name="Petras P."/>
            <person name="Zdrahal Z."/>
            <person name="Ruzickova V."/>
            <person name="Doskar J."/>
            <person name="Pantucek R."/>
        </authorList>
    </citation>
    <scope>NUCLEOTIDE SEQUENCE [LARGE SCALE GENOMIC DNA]</scope>
    <source>
        <strain evidence="5 6">01/688</strain>
    </source>
</reference>
<dbReference type="PANTHER" id="PTHR43537">
    <property type="entry name" value="TRANSCRIPTIONAL REGULATOR, GNTR FAMILY"/>
    <property type="match status" value="1"/>
</dbReference>
<keyword evidence="2" id="KW-0238">DNA-binding</keyword>
<keyword evidence="6" id="KW-1185">Reference proteome</keyword>
<dbReference type="SUPFAM" id="SSF48008">
    <property type="entry name" value="GntR ligand-binding domain-like"/>
    <property type="match status" value="1"/>
</dbReference>
<dbReference type="InterPro" id="IPR036390">
    <property type="entry name" value="WH_DNA-bd_sf"/>
</dbReference>